<evidence type="ECO:0000313" key="1">
    <source>
        <dbReference type="EMBL" id="WAL61971.1"/>
    </source>
</evidence>
<gene>
    <name evidence="1" type="ORF">OXH18_08290</name>
</gene>
<reference evidence="1" key="1">
    <citation type="submission" date="2022-12" db="EMBL/GenBank/DDBJ databases">
        <title>Polyphasic identification of a Novel Hot-Spring Cyanobacterium Ocullathermofonsia sinensis gen nov. sp. nov. and Genomic Insights on its Adaptations to the Thermal Habitat.</title>
        <authorList>
            <person name="Daroch M."/>
            <person name="Tang J."/>
            <person name="Jiang Y."/>
        </authorList>
    </citation>
    <scope>NUCLEOTIDE SEQUENCE</scope>
    <source>
        <strain evidence="1">PKUAC-SCTA174</strain>
    </source>
</reference>
<dbReference type="Proteomes" id="UP001163152">
    <property type="component" value="Chromosome"/>
</dbReference>
<dbReference type="AlphaFoldDB" id="A0A9E8ZFP7"/>
<evidence type="ECO:0000313" key="2">
    <source>
        <dbReference type="Proteomes" id="UP001163152"/>
    </source>
</evidence>
<keyword evidence="2" id="KW-1185">Reference proteome</keyword>
<accession>A0A9E8ZFP7</accession>
<name>A0A9E8ZFP7_9CYAN</name>
<dbReference type="RefSeq" id="WP_268612047.1">
    <property type="nucleotide sequence ID" value="NZ_CP113797.1"/>
</dbReference>
<dbReference type="KEGG" id="tsin:OXH18_08290"/>
<sequence length="64" mass="7402">MKQIYSLVLLKYSHDSIGGVSRLWMAPVTLTLLFDKAQIFVERSSSNLEPSTIEPLRQRFHSQH</sequence>
<organism evidence="1 2">
    <name type="scientific">Thermocoleostomius sinensis A174</name>
    <dbReference type="NCBI Taxonomy" id="2016057"/>
    <lineage>
        <taxon>Bacteria</taxon>
        <taxon>Bacillati</taxon>
        <taxon>Cyanobacteriota</taxon>
        <taxon>Cyanophyceae</taxon>
        <taxon>Oculatellales</taxon>
        <taxon>Oculatellaceae</taxon>
        <taxon>Thermocoleostomius</taxon>
    </lineage>
</organism>
<proteinExistence type="predicted"/>
<dbReference type="EMBL" id="CP113797">
    <property type="protein sequence ID" value="WAL61971.1"/>
    <property type="molecule type" value="Genomic_DNA"/>
</dbReference>
<protein>
    <submittedName>
        <fullName evidence="1">Uncharacterized protein</fullName>
    </submittedName>
</protein>